<dbReference type="SMART" id="SM00450">
    <property type="entry name" value="RHOD"/>
    <property type="match status" value="1"/>
</dbReference>
<evidence type="ECO:0000256" key="1">
    <source>
        <dbReference type="ARBA" id="ARBA00004514"/>
    </source>
</evidence>
<evidence type="ECO:0000259" key="8">
    <source>
        <dbReference type="PROSITE" id="PS50206"/>
    </source>
</evidence>
<dbReference type="GO" id="GO:0005524">
    <property type="term" value="F:ATP binding"/>
    <property type="evidence" value="ECO:0007669"/>
    <property type="project" value="UniProtKB-KW"/>
</dbReference>
<dbReference type="GO" id="GO:0042292">
    <property type="term" value="F:URM1 activating enzyme activity"/>
    <property type="evidence" value="ECO:0007669"/>
    <property type="project" value="TreeGrafter"/>
</dbReference>
<dbReference type="GO" id="GO:0004792">
    <property type="term" value="F:thiosulfate-cyanide sulfurtransferase activity"/>
    <property type="evidence" value="ECO:0007669"/>
    <property type="project" value="TreeGrafter"/>
</dbReference>
<dbReference type="Gene3D" id="3.40.50.720">
    <property type="entry name" value="NAD(P)-binding Rossmann-like Domain"/>
    <property type="match status" value="1"/>
</dbReference>
<keyword evidence="10" id="KW-1185">Reference proteome</keyword>
<dbReference type="CDD" id="cd00757">
    <property type="entry name" value="ThiF_MoeB_HesA_family"/>
    <property type="match status" value="1"/>
</dbReference>
<evidence type="ECO:0000256" key="6">
    <source>
        <dbReference type="ARBA" id="ARBA00022786"/>
    </source>
</evidence>
<dbReference type="GO" id="GO:0016779">
    <property type="term" value="F:nucleotidyltransferase activity"/>
    <property type="evidence" value="ECO:0007669"/>
    <property type="project" value="UniProtKB-KW"/>
</dbReference>
<evidence type="ECO:0000256" key="5">
    <source>
        <dbReference type="ARBA" id="ARBA00022741"/>
    </source>
</evidence>
<dbReference type="GO" id="GO:0032447">
    <property type="term" value="P:protein urmylation"/>
    <property type="evidence" value="ECO:0007669"/>
    <property type="project" value="TreeGrafter"/>
</dbReference>
<evidence type="ECO:0000256" key="4">
    <source>
        <dbReference type="ARBA" id="ARBA00022695"/>
    </source>
</evidence>
<dbReference type="InterPro" id="IPR036873">
    <property type="entry name" value="Rhodanese-like_dom_sf"/>
</dbReference>
<keyword evidence="6" id="KW-0833">Ubl conjugation pathway</keyword>
<dbReference type="InterPro" id="IPR045886">
    <property type="entry name" value="ThiF/MoeB/HesA"/>
</dbReference>
<dbReference type="AlphaFoldDB" id="A0A2N1JGJ3"/>
<keyword evidence="2" id="KW-0808">Transferase</keyword>
<dbReference type="InterPro" id="IPR035985">
    <property type="entry name" value="Ubiquitin-activating_enz"/>
</dbReference>
<dbReference type="EMBL" id="KZ454987">
    <property type="protein sequence ID" value="PKI85671.1"/>
    <property type="molecule type" value="Genomic_DNA"/>
</dbReference>
<dbReference type="Gene3D" id="3.40.250.10">
    <property type="entry name" value="Rhodanese-like domain"/>
    <property type="match status" value="1"/>
</dbReference>
<evidence type="ECO:0000256" key="7">
    <source>
        <dbReference type="ARBA" id="ARBA00022840"/>
    </source>
</evidence>
<dbReference type="SUPFAM" id="SSF69572">
    <property type="entry name" value="Activating enzymes of the ubiquitin-like proteins"/>
    <property type="match status" value="1"/>
</dbReference>
<dbReference type="Proteomes" id="UP000232875">
    <property type="component" value="Unassembled WGS sequence"/>
</dbReference>
<dbReference type="FunFam" id="3.40.50.720:FF:000033">
    <property type="entry name" value="Adenylyltransferase and sulfurtransferase MOCS3"/>
    <property type="match status" value="1"/>
</dbReference>
<name>A0A2N1JGJ3_9BASI</name>
<evidence type="ECO:0000313" key="10">
    <source>
        <dbReference type="Proteomes" id="UP000232875"/>
    </source>
</evidence>
<gene>
    <name evidence="9" type="primary">UBA4</name>
    <name evidence="9" type="ORF">MVES_000709</name>
</gene>
<organism evidence="9 10">
    <name type="scientific">Malassezia vespertilionis</name>
    <dbReference type="NCBI Taxonomy" id="2020962"/>
    <lineage>
        <taxon>Eukaryota</taxon>
        <taxon>Fungi</taxon>
        <taxon>Dikarya</taxon>
        <taxon>Basidiomycota</taxon>
        <taxon>Ustilaginomycotina</taxon>
        <taxon>Malasseziomycetes</taxon>
        <taxon>Malasseziales</taxon>
        <taxon>Malasseziaceae</taxon>
        <taxon>Malassezia</taxon>
    </lineage>
</organism>
<dbReference type="PANTHER" id="PTHR10953">
    <property type="entry name" value="UBIQUITIN-ACTIVATING ENZYME E1"/>
    <property type="match status" value="1"/>
</dbReference>
<keyword evidence="7" id="KW-0067">ATP-binding</keyword>
<dbReference type="Pfam" id="PF00581">
    <property type="entry name" value="Rhodanese"/>
    <property type="match status" value="1"/>
</dbReference>
<evidence type="ECO:0000256" key="3">
    <source>
        <dbReference type="ARBA" id="ARBA00022694"/>
    </source>
</evidence>
<keyword evidence="4" id="KW-0548">Nucleotidyltransferase</keyword>
<keyword evidence="5" id="KW-0547">Nucleotide-binding</keyword>
<dbReference type="InterPro" id="IPR001763">
    <property type="entry name" value="Rhodanese-like_dom"/>
</dbReference>
<dbReference type="PROSITE" id="PS50206">
    <property type="entry name" value="RHODANESE_3"/>
    <property type="match status" value="1"/>
</dbReference>
<dbReference type="Pfam" id="PF00899">
    <property type="entry name" value="ThiF"/>
    <property type="match status" value="1"/>
</dbReference>
<reference evidence="9 10" key="1">
    <citation type="submission" date="2017-10" db="EMBL/GenBank/DDBJ databases">
        <title>A novel species of cold-tolerant Malassezia isolated from bats.</title>
        <authorList>
            <person name="Lorch J.M."/>
            <person name="Palmer J.M."/>
            <person name="Vanderwolf K.J."/>
            <person name="Schmidt K.Z."/>
            <person name="Verant M.L."/>
            <person name="Weller T.J."/>
            <person name="Blehert D.S."/>
        </authorList>
    </citation>
    <scope>NUCLEOTIDE SEQUENCE [LARGE SCALE GENOMIC DNA]</scope>
    <source>
        <strain evidence="9 10">NWHC:44797-103</strain>
    </source>
</reference>
<dbReference type="GO" id="GO:0002143">
    <property type="term" value="P:tRNA wobble position uridine thiolation"/>
    <property type="evidence" value="ECO:0007669"/>
    <property type="project" value="TreeGrafter"/>
</dbReference>
<sequence length="395" mass="42012">MALQVEEVARYSRQLILPGFGVQAQTKLKHAKVLVIGAGGLGCPSVQYLAAGGVGHITVVDADSVESSNLARQILHTDSRVGMNKAASIAAAVSVLNPFVHVTTEERMLTRTNAVALLAAHDIALDCTDNVMTRYLISDAAVLAGKQVVSGAAQGYDGQMVVLNKVCGEGVRGPCYRCLFPHAPKPDHTANCDDGGILGAVTGLVGTMQALEAIKLLTGLGEATQPTLTFVSPFSTPQFRAVRVRPRQAKTCRACGDPALVPDKIAALDTQDYSTFCGLARKPQILPPIPRVLPAALQAAIEERYPLIVDVRPAQHFCITAVPNSHNIPIEQVRQDAAGALASINATRILVVCRRGNDSQEAVRLFQSAAPDREFADVIGGLQSYAQFEPTFPMY</sequence>
<keyword evidence="3" id="KW-0819">tRNA processing</keyword>
<proteinExistence type="predicted"/>
<dbReference type="InterPro" id="IPR000594">
    <property type="entry name" value="ThiF_NAD_FAD-bd"/>
</dbReference>
<accession>A0A2N1JGJ3</accession>
<dbReference type="PANTHER" id="PTHR10953:SF102">
    <property type="entry name" value="ADENYLYLTRANSFERASE AND SULFURTRANSFERASE MOCS3"/>
    <property type="match status" value="1"/>
</dbReference>
<dbReference type="STRING" id="2020962.A0A2N1JGJ3"/>
<dbReference type="OrthoDB" id="10261062at2759"/>
<comment type="subcellular location">
    <subcellularLocation>
        <location evidence="1">Cytoplasm</location>
        <location evidence="1">Cytosol</location>
    </subcellularLocation>
</comment>
<protein>
    <submittedName>
        <fullName evidence="9">Uba4p</fullName>
    </submittedName>
</protein>
<evidence type="ECO:0000313" key="9">
    <source>
        <dbReference type="EMBL" id="PKI85671.1"/>
    </source>
</evidence>
<feature type="domain" description="Rhodanese" evidence="8">
    <location>
        <begin position="307"/>
        <end position="393"/>
    </location>
</feature>
<dbReference type="GO" id="GO:0005829">
    <property type="term" value="C:cytosol"/>
    <property type="evidence" value="ECO:0007669"/>
    <property type="project" value="UniProtKB-SubCell"/>
</dbReference>
<evidence type="ECO:0000256" key="2">
    <source>
        <dbReference type="ARBA" id="ARBA00022679"/>
    </source>
</evidence>